<dbReference type="GO" id="GO:0006298">
    <property type="term" value="P:mismatch repair"/>
    <property type="evidence" value="ECO:0007669"/>
    <property type="project" value="UniProtKB-UniRule"/>
</dbReference>
<dbReference type="GO" id="GO:0016887">
    <property type="term" value="F:ATP hydrolysis activity"/>
    <property type="evidence" value="ECO:0007669"/>
    <property type="project" value="InterPro"/>
</dbReference>
<gene>
    <name evidence="4 7" type="primary">mutL</name>
    <name evidence="7" type="ORF">IAA66_08685</name>
</gene>
<dbReference type="SUPFAM" id="SSF54211">
    <property type="entry name" value="Ribosomal protein S5 domain 2-like"/>
    <property type="match status" value="1"/>
</dbReference>
<dbReference type="Gene3D" id="3.30.230.10">
    <property type="match status" value="1"/>
</dbReference>
<dbReference type="InterPro" id="IPR014721">
    <property type="entry name" value="Ribsml_uS5_D2-typ_fold_subgr"/>
</dbReference>
<dbReference type="CDD" id="cd16926">
    <property type="entry name" value="HATPase_MutL-MLH-PMS-like"/>
    <property type="match status" value="1"/>
</dbReference>
<evidence type="ECO:0000259" key="6">
    <source>
        <dbReference type="SMART" id="SM01340"/>
    </source>
</evidence>
<dbReference type="CDD" id="cd00782">
    <property type="entry name" value="MutL_Trans"/>
    <property type="match status" value="1"/>
</dbReference>
<dbReference type="InterPro" id="IPR013507">
    <property type="entry name" value="DNA_mismatch_S5_2-like"/>
</dbReference>
<dbReference type="SMART" id="SM01340">
    <property type="entry name" value="DNA_mis_repair"/>
    <property type="match status" value="1"/>
</dbReference>
<dbReference type="InterPro" id="IPR037198">
    <property type="entry name" value="MutL_C_sf"/>
</dbReference>
<dbReference type="InterPro" id="IPR002099">
    <property type="entry name" value="MutL/Mlh/PMS"/>
</dbReference>
<evidence type="ECO:0000256" key="3">
    <source>
        <dbReference type="ARBA" id="ARBA00023204"/>
    </source>
</evidence>
<dbReference type="GO" id="GO:0030983">
    <property type="term" value="F:mismatched DNA binding"/>
    <property type="evidence" value="ECO:0007669"/>
    <property type="project" value="InterPro"/>
</dbReference>
<keyword evidence="7" id="KW-0255">Endonuclease</keyword>
<comment type="similarity">
    <text evidence="1 4">Belongs to the DNA mismatch repair MutL/HexB family.</text>
</comment>
<dbReference type="FunFam" id="3.30.565.10:FF:000003">
    <property type="entry name" value="DNA mismatch repair endonuclease MutL"/>
    <property type="match status" value="1"/>
</dbReference>
<dbReference type="SUPFAM" id="SSF118116">
    <property type="entry name" value="DNA mismatch repair protein MutL"/>
    <property type="match status" value="1"/>
</dbReference>
<dbReference type="InterPro" id="IPR020667">
    <property type="entry name" value="DNA_mismatch_repair_MutL"/>
</dbReference>
<sequence length="603" mass="65817">MQTRHAIRPLDPQVIGQIAAGEVVERPALAVKELVENSIDAGATAVSVEIRDGGLSYFRVTDNGCGIVRGEIRMAFARHATSKLRTAEELRAIHTLGFRGEALASIAAVAHVELTTRAAQEESGVKAVVRGGVIESIQDAPSPEGTSVTVRDLFFNTPARRKFLKKPATEAGLVSDMMLRLILARPDIAFRLVSGGKTVYHSPGNNNLRDALLSVLGTSAMDALTEVRGSAAGCAIYGFVGVGDTARSSRAMQTFILNGRYVKNAFLSQALDEGCRERVMIGKYPVCALHLTMPFEAVDVNVHPNKLEVRFQDERALMEGIAGILRASFEVEPMRAAPSLPLPPDPAPAAAPDAPAPIRPASWLMDKTDRPKVVVYDSAVAPPIATDRPPVFAPIHPEEPAQQEQTVLEPVAKTPLKVVGVAWQEYVFVEREDALYIIDQHAAHERTLYERFSRAMDRHTASQRLLAGQVVQLTHREYAALMDNRDALEDAGFELDDFGDNAVLVRAVPMVLGVPQLQAYFGELADRLSELRALPSQEKRRDALVKLACRKAVKAGDALSRESIESLLDEMLRTGAPPTCPHGRPLVIQIKKAELDKRFRRIV</sequence>
<dbReference type="Pfam" id="PF08676">
    <property type="entry name" value="MutL_C"/>
    <property type="match status" value="1"/>
</dbReference>
<dbReference type="SUPFAM" id="SSF55874">
    <property type="entry name" value="ATPase domain of HSP90 chaperone/DNA topoisomerase II/histidine kinase"/>
    <property type="match status" value="1"/>
</dbReference>
<comment type="caution">
    <text evidence="7">The sequence shown here is derived from an EMBL/GenBank/DDBJ whole genome shotgun (WGS) entry which is preliminary data.</text>
</comment>
<protein>
    <recommendedName>
        <fullName evidence="4">DNA mismatch repair protein MutL</fullName>
    </recommendedName>
</protein>
<reference evidence="7" key="2">
    <citation type="journal article" date="2021" name="PeerJ">
        <title>Extensive microbial diversity within the chicken gut microbiome revealed by metagenomics and culture.</title>
        <authorList>
            <person name="Gilroy R."/>
            <person name="Ravi A."/>
            <person name="Getino M."/>
            <person name="Pursley I."/>
            <person name="Horton D.L."/>
            <person name="Alikhan N.F."/>
            <person name="Baker D."/>
            <person name="Gharbi K."/>
            <person name="Hall N."/>
            <person name="Watson M."/>
            <person name="Adriaenssens E.M."/>
            <person name="Foster-Nyarko E."/>
            <person name="Jarju S."/>
            <person name="Secka A."/>
            <person name="Antonio M."/>
            <person name="Oren A."/>
            <person name="Chaudhuri R.R."/>
            <person name="La Ragione R."/>
            <person name="Hildebrand F."/>
            <person name="Pallen M.J."/>
        </authorList>
    </citation>
    <scope>NUCLEOTIDE SEQUENCE</scope>
    <source>
        <strain evidence="7">ChiHile30-977</strain>
    </source>
</reference>
<dbReference type="Gene3D" id="3.30.1540.20">
    <property type="entry name" value="MutL, C-terminal domain, dimerisation subdomain"/>
    <property type="match status" value="1"/>
</dbReference>
<keyword evidence="3 4" id="KW-0234">DNA repair</keyword>
<dbReference type="AlphaFoldDB" id="A0A9D0YWR3"/>
<dbReference type="InterPro" id="IPR042121">
    <property type="entry name" value="MutL_C_regsub"/>
</dbReference>
<accession>A0A9D0YWR3</accession>
<reference evidence="7" key="1">
    <citation type="submission" date="2020-10" db="EMBL/GenBank/DDBJ databases">
        <authorList>
            <person name="Gilroy R."/>
        </authorList>
    </citation>
    <scope>NUCLEOTIDE SEQUENCE</scope>
    <source>
        <strain evidence="7">ChiHile30-977</strain>
    </source>
</reference>
<dbReference type="InterPro" id="IPR014762">
    <property type="entry name" value="DNA_mismatch_repair_CS"/>
</dbReference>
<dbReference type="Proteomes" id="UP000886819">
    <property type="component" value="Unassembled WGS sequence"/>
</dbReference>
<dbReference type="InterPro" id="IPR036890">
    <property type="entry name" value="HATPase_C_sf"/>
</dbReference>
<feature type="domain" description="DNA mismatch repair protein S5" evidence="6">
    <location>
        <begin position="212"/>
        <end position="330"/>
    </location>
</feature>
<dbReference type="Gene3D" id="3.30.1370.100">
    <property type="entry name" value="MutL, C-terminal domain, regulatory subdomain"/>
    <property type="match status" value="1"/>
</dbReference>
<dbReference type="PANTHER" id="PTHR10073">
    <property type="entry name" value="DNA MISMATCH REPAIR PROTEIN MLH, PMS, MUTL"/>
    <property type="match status" value="1"/>
</dbReference>
<keyword evidence="7" id="KW-0540">Nuclease</keyword>
<dbReference type="SMART" id="SM00853">
    <property type="entry name" value="MutL_C"/>
    <property type="match status" value="1"/>
</dbReference>
<keyword evidence="7" id="KW-0378">Hydrolase</keyword>
<dbReference type="EMBL" id="DVFI01000120">
    <property type="protein sequence ID" value="HIQ63641.1"/>
    <property type="molecule type" value="Genomic_DNA"/>
</dbReference>
<dbReference type="InterPro" id="IPR020568">
    <property type="entry name" value="Ribosomal_Su5_D2-typ_SF"/>
</dbReference>
<proteinExistence type="inferred from homology"/>
<dbReference type="GO" id="GO:0032300">
    <property type="term" value="C:mismatch repair complex"/>
    <property type="evidence" value="ECO:0007669"/>
    <property type="project" value="InterPro"/>
</dbReference>
<dbReference type="InterPro" id="IPR014790">
    <property type="entry name" value="MutL_C"/>
</dbReference>
<evidence type="ECO:0000256" key="1">
    <source>
        <dbReference type="ARBA" id="ARBA00006082"/>
    </source>
</evidence>
<dbReference type="NCBIfam" id="TIGR00585">
    <property type="entry name" value="mutl"/>
    <property type="match status" value="1"/>
</dbReference>
<evidence type="ECO:0000313" key="7">
    <source>
        <dbReference type="EMBL" id="HIQ63641.1"/>
    </source>
</evidence>
<organism evidence="7 8">
    <name type="scientific">Candidatus Avichristensenella intestinipullorum</name>
    <dbReference type="NCBI Taxonomy" id="2840693"/>
    <lineage>
        <taxon>Bacteria</taxon>
        <taxon>Bacillati</taxon>
        <taxon>Bacillota</taxon>
        <taxon>Clostridia</taxon>
        <taxon>Candidatus Avichristensenella</taxon>
    </lineage>
</organism>
<comment type="function">
    <text evidence="4">This protein is involved in the repair of mismatches in DNA. It is required for dam-dependent methyl-directed DNA mismatch repair. May act as a 'molecular matchmaker', a protein that promotes the formation of a stable complex between two or more DNA-binding proteins in an ATP-dependent manner without itself being part of a final effector complex.</text>
</comment>
<name>A0A9D0YWR3_9FIRM</name>
<dbReference type="Pfam" id="PF01119">
    <property type="entry name" value="DNA_mis_repair"/>
    <property type="match status" value="1"/>
</dbReference>
<dbReference type="Gene3D" id="3.30.565.10">
    <property type="entry name" value="Histidine kinase-like ATPase, C-terminal domain"/>
    <property type="match status" value="1"/>
</dbReference>
<dbReference type="PANTHER" id="PTHR10073:SF12">
    <property type="entry name" value="DNA MISMATCH REPAIR PROTEIN MLH1"/>
    <property type="match status" value="1"/>
</dbReference>
<dbReference type="GO" id="GO:0004519">
    <property type="term" value="F:endonuclease activity"/>
    <property type="evidence" value="ECO:0007669"/>
    <property type="project" value="UniProtKB-KW"/>
</dbReference>
<evidence type="ECO:0000256" key="2">
    <source>
        <dbReference type="ARBA" id="ARBA00022763"/>
    </source>
</evidence>
<dbReference type="GO" id="GO:0005524">
    <property type="term" value="F:ATP binding"/>
    <property type="evidence" value="ECO:0007669"/>
    <property type="project" value="InterPro"/>
</dbReference>
<keyword evidence="2 4" id="KW-0227">DNA damage</keyword>
<dbReference type="GO" id="GO:0140664">
    <property type="term" value="F:ATP-dependent DNA damage sensor activity"/>
    <property type="evidence" value="ECO:0007669"/>
    <property type="project" value="InterPro"/>
</dbReference>
<evidence type="ECO:0000256" key="4">
    <source>
        <dbReference type="HAMAP-Rule" id="MF_00149"/>
    </source>
</evidence>
<dbReference type="HAMAP" id="MF_00149">
    <property type="entry name" value="DNA_mis_repair"/>
    <property type="match status" value="1"/>
</dbReference>
<feature type="domain" description="MutL C-terminal dimerisation" evidence="5">
    <location>
        <begin position="418"/>
        <end position="559"/>
    </location>
</feature>
<evidence type="ECO:0000259" key="5">
    <source>
        <dbReference type="SMART" id="SM00853"/>
    </source>
</evidence>
<dbReference type="InterPro" id="IPR038973">
    <property type="entry name" value="MutL/Mlh/Pms-like"/>
</dbReference>
<dbReference type="InterPro" id="IPR042120">
    <property type="entry name" value="MutL_C_dimsub"/>
</dbReference>
<dbReference type="PROSITE" id="PS00058">
    <property type="entry name" value="DNA_MISMATCH_REPAIR_1"/>
    <property type="match status" value="1"/>
</dbReference>
<dbReference type="Pfam" id="PF13589">
    <property type="entry name" value="HATPase_c_3"/>
    <property type="match status" value="1"/>
</dbReference>
<evidence type="ECO:0000313" key="8">
    <source>
        <dbReference type="Proteomes" id="UP000886819"/>
    </source>
</evidence>